<dbReference type="EMBL" id="JANPWZ010001228">
    <property type="protein sequence ID" value="KAJ3567542.1"/>
    <property type="molecule type" value="Genomic_DNA"/>
</dbReference>
<evidence type="ECO:0000256" key="1">
    <source>
        <dbReference type="SAM" id="MobiDB-lite"/>
    </source>
</evidence>
<accession>A0A9W8NC07</accession>
<name>A0A9W8NC07_9PEZI</name>
<reference evidence="2" key="1">
    <citation type="submission" date="2022-07" db="EMBL/GenBank/DDBJ databases">
        <title>Genome Sequence of Xylaria arbuscula.</title>
        <authorList>
            <person name="Buettner E."/>
        </authorList>
    </citation>
    <scope>NUCLEOTIDE SEQUENCE</scope>
    <source>
        <strain evidence="2">VT107</strain>
    </source>
</reference>
<comment type="caution">
    <text evidence="2">The sequence shown here is derived from an EMBL/GenBank/DDBJ whole genome shotgun (WGS) entry which is preliminary data.</text>
</comment>
<keyword evidence="3" id="KW-1185">Reference proteome</keyword>
<gene>
    <name evidence="2" type="ORF">NPX13_g6728</name>
</gene>
<organism evidence="2 3">
    <name type="scientific">Xylaria arbuscula</name>
    <dbReference type="NCBI Taxonomy" id="114810"/>
    <lineage>
        <taxon>Eukaryota</taxon>
        <taxon>Fungi</taxon>
        <taxon>Dikarya</taxon>
        <taxon>Ascomycota</taxon>
        <taxon>Pezizomycotina</taxon>
        <taxon>Sordariomycetes</taxon>
        <taxon>Xylariomycetidae</taxon>
        <taxon>Xylariales</taxon>
        <taxon>Xylariaceae</taxon>
        <taxon>Xylaria</taxon>
    </lineage>
</organism>
<proteinExistence type="predicted"/>
<dbReference type="AlphaFoldDB" id="A0A9W8NC07"/>
<evidence type="ECO:0000313" key="3">
    <source>
        <dbReference type="Proteomes" id="UP001148614"/>
    </source>
</evidence>
<dbReference type="Proteomes" id="UP001148614">
    <property type="component" value="Unassembled WGS sequence"/>
</dbReference>
<protein>
    <submittedName>
        <fullName evidence="2">Uncharacterized protein</fullName>
    </submittedName>
</protein>
<sequence length="79" mass="8424">MSKIQAPTSKTSRPVMLADYLARGPTTTTERLIAQGGDIATSMATTENLCLMETYLNKLARQSRGDDSHRGSSSSASTS</sequence>
<feature type="region of interest" description="Disordered" evidence="1">
    <location>
        <begin position="60"/>
        <end position="79"/>
    </location>
</feature>
<evidence type="ECO:0000313" key="2">
    <source>
        <dbReference type="EMBL" id="KAJ3567542.1"/>
    </source>
</evidence>